<dbReference type="AlphaFoldDB" id="A0A1D7UUB3"/>
<gene>
    <name evidence="1" type="ORF">A0128_04290</name>
</gene>
<keyword evidence="2" id="KW-1185">Reference proteome</keyword>
<dbReference type="OrthoDB" id="9802385at2"/>
<dbReference type="KEGG" id="laj:A0128_04290"/>
<dbReference type="Pfam" id="PF13328">
    <property type="entry name" value="HD_4"/>
    <property type="match status" value="1"/>
</dbReference>
<keyword evidence="1" id="KW-0378">Hydrolase</keyword>
<accession>A0A1D7UUB3</accession>
<dbReference type="PANTHER" id="PTHR46246:SF1">
    <property type="entry name" value="GUANOSINE-3',5'-BIS(DIPHOSPHATE) 3'-PYROPHOSPHOHYDROLASE MESH1"/>
    <property type="match status" value="1"/>
</dbReference>
<dbReference type="EMBL" id="CP015217">
    <property type="protein sequence ID" value="AOP33141.1"/>
    <property type="molecule type" value="Genomic_DNA"/>
</dbReference>
<dbReference type="RefSeq" id="WP_069606382.1">
    <property type="nucleotide sequence ID" value="NZ_CP015217.1"/>
</dbReference>
<protein>
    <submittedName>
        <fullName evidence="1">Guanosine-3',5'-bis(Diphosphate) 3'-pyrophosphohydrolase</fullName>
    </submittedName>
</protein>
<sequence length="190" mass="22304">MNQQWSVNRVQEAWELASRLHDGQKYGGVKQNEKVEYLTHIGSVVLEISNALQFDKTINADLAILCGILHDTIEDTDLKYEEVVSRFGRNVADGVLALSKDEKIPEKEKKMIDSIERIKKQPREIWIVKMADRISNLYAPPYYWDNDKKRTYQRESLFIYDGLKSADSYIANRLKQKIEDYDRYIEKEKP</sequence>
<dbReference type="Proteomes" id="UP000094197">
    <property type="component" value="Chromosome 1"/>
</dbReference>
<name>A0A1D7UUB3_9LEPT</name>
<dbReference type="Gene3D" id="1.10.3210.10">
    <property type="entry name" value="Hypothetical protein af1432"/>
    <property type="match status" value="1"/>
</dbReference>
<dbReference type="PANTHER" id="PTHR46246">
    <property type="entry name" value="GUANOSINE-3',5'-BIS(DIPHOSPHATE) 3'-PYROPHOSPHOHYDROLASE MESH1"/>
    <property type="match status" value="1"/>
</dbReference>
<dbReference type="GO" id="GO:0008893">
    <property type="term" value="F:guanosine-3',5'-bis(diphosphate) 3'-diphosphatase activity"/>
    <property type="evidence" value="ECO:0007669"/>
    <property type="project" value="TreeGrafter"/>
</dbReference>
<proteinExistence type="predicted"/>
<organism evidence="1 2">
    <name type="scientific">Leptospira tipperaryensis</name>
    <dbReference type="NCBI Taxonomy" id="2564040"/>
    <lineage>
        <taxon>Bacteria</taxon>
        <taxon>Pseudomonadati</taxon>
        <taxon>Spirochaetota</taxon>
        <taxon>Spirochaetia</taxon>
        <taxon>Leptospirales</taxon>
        <taxon>Leptospiraceae</taxon>
        <taxon>Leptospira</taxon>
    </lineage>
</organism>
<reference evidence="1 2" key="1">
    <citation type="submission" date="2016-04" db="EMBL/GenBank/DDBJ databases">
        <title>Complete genome seqeunce of Leptospira alstonii serovar Room22.</title>
        <authorList>
            <person name="Nally J.E."/>
            <person name="Bayles D.O."/>
            <person name="Hurley D."/>
            <person name="Fanning S."/>
            <person name="McMahon B.J."/>
            <person name="Arent Z."/>
        </authorList>
    </citation>
    <scope>NUCLEOTIDE SEQUENCE [LARGE SCALE GENOMIC DNA]</scope>
    <source>
        <strain evidence="1 2">GWTS #1</strain>
    </source>
</reference>
<evidence type="ECO:0000313" key="2">
    <source>
        <dbReference type="Proteomes" id="UP000094197"/>
    </source>
</evidence>
<dbReference type="SUPFAM" id="SSF109604">
    <property type="entry name" value="HD-domain/PDEase-like"/>
    <property type="match status" value="1"/>
</dbReference>
<dbReference type="InterPro" id="IPR052194">
    <property type="entry name" value="MESH1"/>
</dbReference>
<evidence type="ECO:0000313" key="1">
    <source>
        <dbReference type="EMBL" id="AOP33141.1"/>
    </source>
</evidence>